<dbReference type="Proteomes" id="UP000277212">
    <property type="component" value="Unassembled WGS sequence"/>
</dbReference>
<keyword evidence="6" id="KW-1185">Reference proteome</keyword>
<proteinExistence type="inferred from homology"/>
<evidence type="ECO:0000259" key="4">
    <source>
        <dbReference type="Pfam" id="PF07687"/>
    </source>
</evidence>
<dbReference type="EMBL" id="NKUJ01000028">
    <property type="protein sequence ID" value="RMJ17741.1"/>
    <property type="molecule type" value="Genomic_DNA"/>
</dbReference>
<dbReference type="Gene3D" id="3.40.630.10">
    <property type="entry name" value="Zn peptidases"/>
    <property type="match status" value="1"/>
</dbReference>
<name>A0A3M2SJL9_9HYPO</name>
<accession>A0A3M2SJL9</accession>
<dbReference type="InterPro" id="IPR052030">
    <property type="entry name" value="Peptidase_M20/M20A_hydrolases"/>
</dbReference>
<dbReference type="InterPro" id="IPR017144">
    <property type="entry name" value="Xaa-Arg_dipeptidase"/>
</dbReference>
<feature type="compositionally biased region" description="Basic and acidic residues" evidence="3">
    <location>
        <begin position="10"/>
        <end position="21"/>
    </location>
</feature>
<dbReference type="FunFam" id="3.30.70.360:FF:000004">
    <property type="entry name" value="Peptidase M20 domain-containing protein 2"/>
    <property type="match status" value="1"/>
</dbReference>
<dbReference type="Pfam" id="PF01546">
    <property type="entry name" value="Peptidase_M20"/>
    <property type="match status" value="1"/>
</dbReference>
<comment type="caution">
    <text evidence="5">The sequence shown here is derived from an EMBL/GenBank/DDBJ whole genome shotgun (WGS) entry which is preliminary data.</text>
</comment>
<evidence type="ECO:0000256" key="3">
    <source>
        <dbReference type="SAM" id="MobiDB-lite"/>
    </source>
</evidence>
<dbReference type="PIRSF" id="PIRSF037226">
    <property type="entry name" value="Amidohydrolase_ACY1L2_prd"/>
    <property type="match status" value="1"/>
</dbReference>
<dbReference type="AlphaFoldDB" id="A0A3M2SJL9"/>
<dbReference type="PANTHER" id="PTHR30575:SF0">
    <property type="entry name" value="XAA-ARG DIPEPTIDASE"/>
    <property type="match status" value="1"/>
</dbReference>
<feature type="domain" description="Peptidase M20 dimerisation" evidence="4">
    <location>
        <begin position="206"/>
        <end position="296"/>
    </location>
</feature>
<protein>
    <recommendedName>
        <fullName evidence="2">Peptidase M20 domain-containing protein 2</fullName>
    </recommendedName>
</protein>
<feature type="region of interest" description="Disordered" evidence="3">
    <location>
        <begin position="1"/>
        <end position="21"/>
    </location>
</feature>
<dbReference type="PANTHER" id="PTHR30575">
    <property type="entry name" value="PEPTIDASE M20"/>
    <property type="match status" value="1"/>
</dbReference>
<evidence type="ECO:0000313" key="5">
    <source>
        <dbReference type="EMBL" id="RMJ17741.1"/>
    </source>
</evidence>
<dbReference type="InterPro" id="IPR017439">
    <property type="entry name" value="Amidohydrolase"/>
</dbReference>
<dbReference type="Gene3D" id="3.30.70.360">
    <property type="match status" value="1"/>
</dbReference>
<evidence type="ECO:0000313" key="6">
    <source>
        <dbReference type="Proteomes" id="UP000277212"/>
    </source>
</evidence>
<evidence type="ECO:0000256" key="2">
    <source>
        <dbReference type="PIRNR" id="PIRNR037226"/>
    </source>
</evidence>
<dbReference type="SUPFAM" id="SSF53187">
    <property type="entry name" value="Zn-dependent exopeptidases"/>
    <property type="match status" value="1"/>
</dbReference>
<dbReference type="InterPro" id="IPR036264">
    <property type="entry name" value="Bact_exopeptidase_dim_dom"/>
</dbReference>
<comment type="similarity">
    <text evidence="1 2">Belongs to the peptidase M20A family.</text>
</comment>
<reference evidence="5 6" key="1">
    <citation type="submission" date="2017-06" db="EMBL/GenBank/DDBJ databases">
        <title>Comparative genomic analysis of Ambrosia Fusariam Clade fungi.</title>
        <authorList>
            <person name="Stajich J.E."/>
            <person name="Carrillo J."/>
            <person name="Kijimoto T."/>
            <person name="Eskalen A."/>
            <person name="O'Donnell K."/>
            <person name="Kasson M."/>
        </authorList>
    </citation>
    <scope>NUCLEOTIDE SEQUENCE [LARGE SCALE GENOMIC DNA]</scope>
    <source>
        <strain evidence="5">UCR3666</strain>
    </source>
</reference>
<dbReference type="OrthoDB" id="6119954at2759"/>
<dbReference type="GO" id="GO:0016805">
    <property type="term" value="F:dipeptidase activity"/>
    <property type="evidence" value="ECO:0007669"/>
    <property type="project" value="InterPro"/>
</dbReference>
<gene>
    <name evidence="5" type="ORF">CDV36_002585</name>
</gene>
<dbReference type="InterPro" id="IPR011650">
    <property type="entry name" value="Peptidase_M20_dimer"/>
</dbReference>
<dbReference type="Pfam" id="PF07687">
    <property type="entry name" value="M20_dimer"/>
    <property type="match status" value="1"/>
</dbReference>
<dbReference type="SUPFAM" id="SSF55031">
    <property type="entry name" value="Bacterial exopeptidase dimerisation domain"/>
    <property type="match status" value="1"/>
</dbReference>
<dbReference type="CDD" id="cd05672">
    <property type="entry name" value="M20_ACY1L2-like"/>
    <property type="match status" value="1"/>
</dbReference>
<sequence>MTATLVQQKPHVEPSSKHKADESLQMARRAIASTIDAIDKPLLAVNNGIHSHPELCYQEVFAHDTISDFLESQGFKVQRHAYGLDTSFVAEAGSGGRLVIFCAEYDALPDIGHGCGHNLIATASIAAFLGAANTLLALGIAGRVRILGTPAEEGGGGKVKLIDAGAFSDDVSAALMCHAMPAHSIKDGKAGIAAFRTLSSRRLGMEFFGKNAHAGQEPWNGINALDAAVGTYTTVSMLRQQIQPHQRVQGVIEEGGKVPNIIPDYTRMAWGVRSYSSSEVGTLCERVEACANGAAKATGCTVKITRAVPYKELRVNEALSKTYVSEMALLARDVLYEDDKPSSAGTDMGNVSHVVPSFHGIFAIPTASGVPCHNQGFTNAAGTIEAHKEAVKAGKGMAMMAIRILEDADLAARAKHDFGGRSS</sequence>
<dbReference type="NCBIfam" id="TIGR01891">
    <property type="entry name" value="amidohydrolases"/>
    <property type="match status" value="1"/>
</dbReference>
<organism evidence="5 6">
    <name type="scientific">Fusarium kuroshium</name>
    <dbReference type="NCBI Taxonomy" id="2010991"/>
    <lineage>
        <taxon>Eukaryota</taxon>
        <taxon>Fungi</taxon>
        <taxon>Dikarya</taxon>
        <taxon>Ascomycota</taxon>
        <taxon>Pezizomycotina</taxon>
        <taxon>Sordariomycetes</taxon>
        <taxon>Hypocreomycetidae</taxon>
        <taxon>Hypocreales</taxon>
        <taxon>Nectriaceae</taxon>
        <taxon>Fusarium</taxon>
        <taxon>Fusarium solani species complex</taxon>
    </lineage>
</organism>
<evidence type="ECO:0000256" key="1">
    <source>
        <dbReference type="ARBA" id="ARBA00006247"/>
    </source>
</evidence>
<dbReference type="InterPro" id="IPR002933">
    <property type="entry name" value="Peptidase_M20"/>
</dbReference>